<evidence type="ECO:0000259" key="4">
    <source>
        <dbReference type="Pfam" id="PF08241"/>
    </source>
</evidence>
<dbReference type="CDD" id="cd02440">
    <property type="entry name" value="AdoMet_MTases"/>
    <property type="match status" value="1"/>
</dbReference>
<accession>A0AAW1QT44</accession>
<evidence type="ECO:0000313" key="6">
    <source>
        <dbReference type="Proteomes" id="UP001489004"/>
    </source>
</evidence>
<comment type="caution">
    <text evidence="5">The sequence shown here is derived from an EMBL/GenBank/DDBJ whole genome shotgun (WGS) entry which is preliminary data.</text>
</comment>
<keyword evidence="6" id="KW-1185">Reference proteome</keyword>
<name>A0AAW1QT44_9CHLO</name>
<dbReference type="Pfam" id="PF08241">
    <property type="entry name" value="Methyltransf_11"/>
    <property type="match status" value="1"/>
</dbReference>
<dbReference type="Gene3D" id="3.40.50.150">
    <property type="entry name" value="Vaccinia Virus protein VP39"/>
    <property type="match status" value="1"/>
</dbReference>
<evidence type="ECO:0000313" key="5">
    <source>
        <dbReference type="EMBL" id="KAK9824450.1"/>
    </source>
</evidence>
<dbReference type="Proteomes" id="UP001489004">
    <property type="component" value="Unassembled WGS sequence"/>
</dbReference>
<dbReference type="SUPFAM" id="SSF53335">
    <property type="entry name" value="S-adenosyl-L-methionine-dependent methyltransferases"/>
    <property type="match status" value="1"/>
</dbReference>
<evidence type="ECO:0000256" key="2">
    <source>
        <dbReference type="ARBA" id="ARBA00022603"/>
    </source>
</evidence>
<dbReference type="AlphaFoldDB" id="A0AAW1QT44"/>
<dbReference type="GO" id="GO:0032259">
    <property type="term" value="P:methylation"/>
    <property type="evidence" value="ECO:0007669"/>
    <property type="project" value="UniProtKB-KW"/>
</dbReference>
<proteinExistence type="inferred from homology"/>
<evidence type="ECO:0000256" key="3">
    <source>
        <dbReference type="ARBA" id="ARBA00022679"/>
    </source>
</evidence>
<dbReference type="InterPro" id="IPR051052">
    <property type="entry name" value="Diverse_substrate_MTase"/>
</dbReference>
<dbReference type="PANTHER" id="PTHR44942:SF4">
    <property type="entry name" value="METHYLTRANSFERASE TYPE 11 DOMAIN-CONTAINING PROTEIN"/>
    <property type="match status" value="1"/>
</dbReference>
<dbReference type="GO" id="GO:0008757">
    <property type="term" value="F:S-adenosylmethionine-dependent methyltransferase activity"/>
    <property type="evidence" value="ECO:0007669"/>
    <property type="project" value="InterPro"/>
</dbReference>
<reference evidence="5 6" key="1">
    <citation type="journal article" date="2024" name="Nat. Commun.">
        <title>Phylogenomics reveals the evolutionary origins of lichenization in chlorophyte algae.</title>
        <authorList>
            <person name="Puginier C."/>
            <person name="Libourel C."/>
            <person name="Otte J."/>
            <person name="Skaloud P."/>
            <person name="Haon M."/>
            <person name="Grisel S."/>
            <person name="Petersen M."/>
            <person name="Berrin J.G."/>
            <person name="Delaux P.M."/>
            <person name="Dal Grande F."/>
            <person name="Keller J."/>
        </authorList>
    </citation>
    <scope>NUCLEOTIDE SEQUENCE [LARGE SCALE GENOMIC DNA]</scope>
    <source>
        <strain evidence="5 6">SAG 2043</strain>
    </source>
</reference>
<keyword evidence="3" id="KW-0808">Transferase</keyword>
<evidence type="ECO:0000256" key="1">
    <source>
        <dbReference type="ARBA" id="ARBA00008361"/>
    </source>
</evidence>
<organism evidence="5 6">
    <name type="scientific">[Myrmecia] bisecta</name>
    <dbReference type="NCBI Taxonomy" id="41462"/>
    <lineage>
        <taxon>Eukaryota</taxon>
        <taxon>Viridiplantae</taxon>
        <taxon>Chlorophyta</taxon>
        <taxon>core chlorophytes</taxon>
        <taxon>Trebouxiophyceae</taxon>
        <taxon>Trebouxiales</taxon>
        <taxon>Trebouxiaceae</taxon>
        <taxon>Myrmecia</taxon>
    </lineage>
</organism>
<comment type="similarity">
    <text evidence="1">Belongs to the methyltransferase superfamily.</text>
</comment>
<sequence>MGSSSTFHQLFQAQSSLYSLFRPDYPSSLYQTVLRFADLQERQLALDVATGTGQVATELAKWFERVLAIDPSAEQLKEAVQMPNIEYREAAAEATTAADHSVDLLTVGQALHWFDLPAFYREARRVLQPGGTLAAWGYGNNLFPGYPKAQALTEHLYEGILGPYWSDRRKLVEQHYAGCEPGPEHFAVVERAEVPMAKTMSVAAYVGYLSSWSAYNTYRQKHPDRPDPLVQYKVDLLGACGMTEDQQQLEVVWPIFILMAKQPAALDS</sequence>
<dbReference type="InterPro" id="IPR029063">
    <property type="entry name" value="SAM-dependent_MTases_sf"/>
</dbReference>
<keyword evidence="2" id="KW-0489">Methyltransferase</keyword>
<gene>
    <name evidence="5" type="ORF">WJX72_010347</name>
</gene>
<dbReference type="InterPro" id="IPR013216">
    <property type="entry name" value="Methyltransf_11"/>
</dbReference>
<dbReference type="PANTHER" id="PTHR44942">
    <property type="entry name" value="METHYLTRANSF_11 DOMAIN-CONTAINING PROTEIN"/>
    <property type="match status" value="1"/>
</dbReference>
<feature type="domain" description="Methyltransferase type 11" evidence="4">
    <location>
        <begin position="46"/>
        <end position="134"/>
    </location>
</feature>
<dbReference type="EMBL" id="JALJOR010000002">
    <property type="protein sequence ID" value="KAK9824450.1"/>
    <property type="molecule type" value="Genomic_DNA"/>
</dbReference>
<protein>
    <recommendedName>
        <fullName evidence="4">Methyltransferase type 11 domain-containing protein</fullName>
    </recommendedName>
</protein>